<dbReference type="FunCoup" id="A0A067QWT7">
    <property type="interactions" value="1490"/>
</dbReference>
<dbReference type="eggNOG" id="KOG2699">
    <property type="taxonomic scope" value="Eukaryota"/>
</dbReference>
<dbReference type="SMART" id="SM00580">
    <property type="entry name" value="PUG"/>
    <property type="match status" value="1"/>
</dbReference>
<dbReference type="Proteomes" id="UP000027135">
    <property type="component" value="Unassembled WGS sequence"/>
</dbReference>
<dbReference type="OrthoDB" id="49605at2759"/>
<feature type="domain" description="UBX" evidence="1">
    <location>
        <begin position="346"/>
        <end position="416"/>
    </location>
</feature>
<dbReference type="SUPFAM" id="SSF54236">
    <property type="entry name" value="Ubiquitin-like"/>
    <property type="match status" value="1"/>
</dbReference>
<dbReference type="InterPro" id="IPR001012">
    <property type="entry name" value="UBX_dom"/>
</dbReference>
<dbReference type="InterPro" id="IPR042774">
    <property type="entry name" value="UBXN6_PUB"/>
</dbReference>
<dbReference type="CDD" id="cd16119">
    <property type="entry name" value="UBX_UBXN6"/>
    <property type="match status" value="1"/>
</dbReference>
<dbReference type="OMA" id="VFFRCPM"/>
<gene>
    <name evidence="2" type="ORF">L798_15255</name>
</gene>
<dbReference type="AlphaFoldDB" id="A0A067QWT7"/>
<dbReference type="Pfam" id="PF00789">
    <property type="entry name" value="UBX"/>
    <property type="match status" value="1"/>
</dbReference>
<dbReference type="InterPro" id="IPR029071">
    <property type="entry name" value="Ubiquitin-like_domsf"/>
</dbReference>
<dbReference type="PROSITE" id="PS50033">
    <property type="entry name" value="UBX"/>
    <property type="match status" value="1"/>
</dbReference>
<keyword evidence="3" id="KW-1185">Reference proteome</keyword>
<dbReference type="Gene3D" id="1.20.58.2190">
    <property type="match status" value="1"/>
</dbReference>
<sequence length="447" mass="50815">MADKIKKYFQKKKADAKFKLAGPGRKLADENTSQYRINSGSSYTAVSRTAPSTESRQAAAAALARLGGQKQDHAGFNTSLAAIQAQVRRELEAEKKAAALASVKETSLPDYQSGQQDELSSPYLAVTGVFFRCPMIGPAILTKEEWKKKIKEFLYEQLEEERGLTACLIIHTFNKNKEKVAGCVDTLCKYLENIIQNPTEEKFRKIRLSNRVYQEKVASVEGTQDLLLAAGFKVVKLPFQDGEEDFWVFSEENLDSNETLQILYDALESAEPIPLELDRNLQVLFPSQAAKQVDLPPVFFSMTPEELKREQQMRAEVIERSQMLRTKAMREKEEQREMRKYRYAIIRIRFPDGILMQGTFSVYEKLEAVNRFVRENLFNGDLPFILTTPTGLHLCNDDADKSLVDLRLIPATVLTFAWDPSIVEDVGNSGRELTYLKQETMILLQQL</sequence>
<dbReference type="Pfam" id="PF09409">
    <property type="entry name" value="PUB"/>
    <property type="match status" value="1"/>
</dbReference>
<evidence type="ECO:0000313" key="2">
    <source>
        <dbReference type="EMBL" id="KDR10546.1"/>
    </source>
</evidence>
<reference evidence="2 3" key="1">
    <citation type="journal article" date="2014" name="Nat. Commun.">
        <title>Molecular traces of alternative social organization in a termite genome.</title>
        <authorList>
            <person name="Terrapon N."/>
            <person name="Li C."/>
            <person name="Robertson H.M."/>
            <person name="Ji L."/>
            <person name="Meng X."/>
            <person name="Booth W."/>
            <person name="Chen Z."/>
            <person name="Childers C.P."/>
            <person name="Glastad K.M."/>
            <person name="Gokhale K."/>
            <person name="Gowin J."/>
            <person name="Gronenberg W."/>
            <person name="Hermansen R.A."/>
            <person name="Hu H."/>
            <person name="Hunt B.G."/>
            <person name="Huylmans A.K."/>
            <person name="Khalil S.M."/>
            <person name="Mitchell R.D."/>
            <person name="Munoz-Torres M.C."/>
            <person name="Mustard J.A."/>
            <person name="Pan H."/>
            <person name="Reese J.T."/>
            <person name="Scharf M.E."/>
            <person name="Sun F."/>
            <person name="Vogel H."/>
            <person name="Xiao J."/>
            <person name="Yang W."/>
            <person name="Yang Z."/>
            <person name="Yang Z."/>
            <person name="Zhou J."/>
            <person name="Zhu J."/>
            <person name="Brent C.S."/>
            <person name="Elsik C.G."/>
            <person name="Goodisman M.A."/>
            <person name="Liberles D.A."/>
            <person name="Roe R.M."/>
            <person name="Vargo E.L."/>
            <person name="Vilcinskas A."/>
            <person name="Wang J."/>
            <person name="Bornberg-Bauer E."/>
            <person name="Korb J."/>
            <person name="Zhang G."/>
            <person name="Liebig J."/>
        </authorList>
    </citation>
    <scope>NUCLEOTIDE SEQUENCE [LARGE SCALE GENOMIC DNA]</scope>
    <source>
        <tissue evidence="2">Whole organism</tissue>
    </source>
</reference>
<accession>A0A067QWT7</accession>
<dbReference type="GO" id="GO:0005737">
    <property type="term" value="C:cytoplasm"/>
    <property type="evidence" value="ECO:0007669"/>
    <property type="project" value="TreeGrafter"/>
</dbReference>
<dbReference type="CDD" id="cd10460">
    <property type="entry name" value="PUB_UBXD1"/>
    <property type="match status" value="1"/>
</dbReference>
<dbReference type="InterPro" id="IPR036339">
    <property type="entry name" value="PUB-like_dom_sf"/>
</dbReference>
<dbReference type="EMBL" id="KK853153">
    <property type="protein sequence ID" value="KDR10546.1"/>
    <property type="molecule type" value="Genomic_DNA"/>
</dbReference>
<dbReference type="Gene3D" id="3.10.20.90">
    <property type="entry name" value="Phosphatidylinositol 3-kinase Catalytic Subunit, Chain A, domain 1"/>
    <property type="match status" value="1"/>
</dbReference>
<dbReference type="InParanoid" id="A0A067QWT7"/>
<dbReference type="PANTHER" id="PTHR23153">
    <property type="entry name" value="UBX-RELATED"/>
    <property type="match status" value="1"/>
</dbReference>
<organism evidence="2 3">
    <name type="scientific">Zootermopsis nevadensis</name>
    <name type="common">Dampwood termite</name>
    <dbReference type="NCBI Taxonomy" id="136037"/>
    <lineage>
        <taxon>Eukaryota</taxon>
        <taxon>Metazoa</taxon>
        <taxon>Ecdysozoa</taxon>
        <taxon>Arthropoda</taxon>
        <taxon>Hexapoda</taxon>
        <taxon>Insecta</taxon>
        <taxon>Pterygota</taxon>
        <taxon>Neoptera</taxon>
        <taxon>Polyneoptera</taxon>
        <taxon>Dictyoptera</taxon>
        <taxon>Blattodea</taxon>
        <taxon>Blattoidea</taxon>
        <taxon>Termitoidae</taxon>
        <taxon>Termopsidae</taxon>
        <taxon>Zootermopsis</taxon>
    </lineage>
</organism>
<evidence type="ECO:0000259" key="1">
    <source>
        <dbReference type="PROSITE" id="PS50033"/>
    </source>
</evidence>
<dbReference type="SUPFAM" id="SSF143503">
    <property type="entry name" value="PUG domain-like"/>
    <property type="match status" value="1"/>
</dbReference>
<evidence type="ECO:0000313" key="3">
    <source>
        <dbReference type="Proteomes" id="UP000027135"/>
    </source>
</evidence>
<dbReference type="PANTHER" id="PTHR23153:SF38">
    <property type="entry name" value="UBX DOMAIN-CONTAINING PROTEIN 6"/>
    <property type="match status" value="1"/>
</dbReference>
<dbReference type="InterPro" id="IPR018997">
    <property type="entry name" value="PUB_domain"/>
</dbReference>
<dbReference type="STRING" id="136037.A0A067QWT7"/>
<protein>
    <submittedName>
        <fullName evidence="2">UBX domain-containing protein 6</fullName>
    </submittedName>
</protein>
<proteinExistence type="predicted"/>
<name>A0A067QWT7_ZOONE</name>